<dbReference type="PROSITE" id="PS51318">
    <property type="entry name" value="TAT"/>
    <property type="match status" value="1"/>
</dbReference>
<feature type="region of interest" description="Disordered" evidence="4">
    <location>
        <begin position="36"/>
        <end position="57"/>
    </location>
</feature>
<protein>
    <submittedName>
        <fullName evidence="5">Multiple sugar transport system substrate-binding protein</fullName>
    </submittedName>
</protein>
<reference evidence="6" key="1">
    <citation type="submission" date="2016-10" db="EMBL/GenBank/DDBJ databases">
        <authorList>
            <person name="Varghese N."/>
            <person name="Submissions S."/>
        </authorList>
    </citation>
    <scope>NUCLEOTIDE SEQUENCE [LARGE SCALE GENOMIC DNA]</scope>
    <source>
        <strain evidence="6">CGMCC 1.10121</strain>
    </source>
</reference>
<dbReference type="GO" id="GO:0055085">
    <property type="term" value="P:transmembrane transport"/>
    <property type="evidence" value="ECO:0007669"/>
    <property type="project" value="InterPro"/>
</dbReference>
<evidence type="ECO:0000256" key="1">
    <source>
        <dbReference type="ARBA" id="ARBA00008520"/>
    </source>
</evidence>
<dbReference type="InterPro" id="IPR019546">
    <property type="entry name" value="TAT_signal_bac_arc"/>
</dbReference>
<keyword evidence="2" id="KW-0813">Transport</keyword>
<dbReference type="Proteomes" id="UP000199126">
    <property type="component" value="Unassembled WGS sequence"/>
</dbReference>
<keyword evidence="5" id="KW-0762">Sugar transport</keyword>
<sequence>MVSNNHGCESHSQESVNRRRFLKAAGAAGIVGLAGCTGGQPSGEGTGGATTGGSSNSEPTKLTYWTLFSGGDGAAMKTLVGKFNEEHDSIQIQRERQPYDEYYDKLFTSATSGDAPDLAVMHASQQRRFQDAIVPIEEHLDGGANEKYVSSIWDRTKLDGKKYGLPLDTFVNGMYYNKDIFKEASLDPEKPPTNFSELKEAANAITENTDKLAFNPEPYGRLYYRSFYAFLKSSGGNLLTDDRSAAAFDSDVGRLVSQFHADVPGKYGWDKPDSSDNRGIKGFRAGDVAMIINGTWFYGVVNSLDFEWGLTKPFVNPEATAKFTRAGSHQLVLPQQQKQSDAKFQAALEAAQWLTQQGEIWGTKAGHLPASQSVYDSGALESAPVWDRTLSTFYEIAQDDQLLFEPSLENNEDWKRPVTSAMEQVYSHQLDPEEAVTQAADKVTANLQG</sequence>
<evidence type="ECO:0000256" key="4">
    <source>
        <dbReference type="SAM" id="MobiDB-lite"/>
    </source>
</evidence>
<dbReference type="PANTHER" id="PTHR43649">
    <property type="entry name" value="ARABINOSE-BINDING PROTEIN-RELATED"/>
    <property type="match status" value="1"/>
</dbReference>
<dbReference type="SUPFAM" id="SSF53850">
    <property type="entry name" value="Periplasmic binding protein-like II"/>
    <property type="match status" value="1"/>
</dbReference>
<name>A0A1H8TG06_9EURY</name>
<dbReference type="PROSITE" id="PS01037">
    <property type="entry name" value="SBP_BACTERIAL_1"/>
    <property type="match status" value="1"/>
</dbReference>
<dbReference type="EMBL" id="FODV01000007">
    <property type="protein sequence ID" value="SEO89847.1"/>
    <property type="molecule type" value="Genomic_DNA"/>
</dbReference>
<dbReference type="PANTHER" id="PTHR43649:SF12">
    <property type="entry name" value="DIACETYLCHITOBIOSE BINDING PROTEIN DASA"/>
    <property type="match status" value="1"/>
</dbReference>
<organism evidence="5 6">
    <name type="scientific">Halogranum amylolyticum</name>
    <dbReference type="NCBI Taxonomy" id="660520"/>
    <lineage>
        <taxon>Archaea</taxon>
        <taxon>Methanobacteriati</taxon>
        <taxon>Methanobacteriota</taxon>
        <taxon>Stenosarchaea group</taxon>
        <taxon>Halobacteria</taxon>
        <taxon>Halobacteriales</taxon>
        <taxon>Haloferacaceae</taxon>
    </lineage>
</organism>
<feature type="compositionally biased region" description="Gly residues" evidence="4">
    <location>
        <begin position="36"/>
        <end position="51"/>
    </location>
</feature>
<dbReference type="CDD" id="cd14748">
    <property type="entry name" value="PBP2_UgpB"/>
    <property type="match status" value="1"/>
</dbReference>
<accession>A0A1H8TG06</accession>
<evidence type="ECO:0000256" key="3">
    <source>
        <dbReference type="ARBA" id="ARBA00022729"/>
    </source>
</evidence>
<dbReference type="Pfam" id="PF13416">
    <property type="entry name" value="SBP_bac_8"/>
    <property type="match status" value="1"/>
</dbReference>
<dbReference type="Gene3D" id="3.40.190.10">
    <property type="entry name" value="Periplasmic binding protein-like II"/>
    <property type="match status" value="1"/>
</dbReference>
<dbReference type="InterPro" id="IPR006059">
    <property type="entry name" value="SBP"/>
</dbReference>
<evidence type="ECO:0000256" key="2">
    <source>
        <dbReference type="ARBA" id="ARBA00022448"/>
    </source>
</evidence>
<dbReference type="InterPro" id="IPR006311">
    <property type="entry name" value="TAT_signal"/>
</dbReference>
<dbReference type="InterPro" id="IPR050490">
    <property type="entry name" value="Bact_solute-bd_prot1"/>
</dbReference>
<dbReference type="OrthoDB" id="30637at2157"/>
<comment type="similarity">
    <text evidence="1">Belongs to the bacterial solute-binding protein 1 family.</text>
</comment>
<evidence type="ECO:0000313" key="6">
    <source>
        <dbReference type="Proteomes" id="UP000199126"/>
    </source>
</evidence>
<gene>
    <name evidence="5" type="ORF">SAMN04487948_10711</name>
</gene>
<dbReference type="RefSeq" id="WP_170864811.1">
    <property type="nucleotide sequence ID" value="NZ_FODV01000007.1"/>
</dbReference>
<dbReference type="AlphaFoldDB" id="A0A1H8TG06"/>
<keyword evidence="6" id="KW-1185">Reference proteome</keyword>
<proteinExistence type="inferred from homology"/>
<dbReference type="InterPro" id="IPR006061">
    <property type="entry name" value="SBP_1_CS"/>
</dbReference>
<dbReference type="NCBIfam" id="TIGR01409">
    <property type="entry name" value="TAT_signal_seq"/>
    <property type="match status" value="1"/>
</dbReference>
<keyword evidence="3" id="KW-0732">Signal</keyword>
<evidence type="ECO:0000313" key="5">
    <source>
        <dbReference type="EMBL" id="SEO89847.1"/>
    </source>
</evidence>